<feature type="region of interest" description="Disordered" evidence="1">
    <location>
        <begin position="1"/>
        <end position="25"/>
    </location>
</feature>
<sequence>MVQSGLLSDSHRPPNAKPFPSSDSLAKVQEVASWLLEMNPDLLGGGSRRRRRGSAAGNASSSARAPREAAAGEEGGEEEDRMDRVLEEEQQQEEEEQQRRERERERAPAGSGPEAEVNGESAENGPRKGARWAWDPERPEEDEEEENNNSGRLDEEDEEDEEEEEMDQDSDDFENSEDSGREEDGEEGGRLHSPSLRNNTSDPNDNVEVSSEQHPRTPASPFKTKGRRSSLTAMGNRTMKRVALLLVSPIRAPVALISEPALPLFWLSASLLSFLSD</sequence>
<feature type="compositionally biased region" description="Acidic residues" evidence="1">
    <location>
        <begin position="154"/>
        <end position="186"/>
    </location>
</feature>
<feature type="region of interest" description="Disordered" evidence="1">
    <location>
        <begin position="39"/>
        <end position="234"/>
    </location>
</feature>
<accession>A0A9D3PLG1</accession>
<comment type="caution">
    <text evidence="2">The sequence shown here is derived from an EMBL/GenBank/DDBJ whole genome shotgun (WGS) entry which is preliminary data.</text>
</comment>
<dbReference type="EMBL" id="JAFDVH010000017">
    <property type="protein sequence ID" value="KAG7461711.1"/>
    <property type="molecule type" value="Genomic_DNA"/>
</dbReference>
<name>A0A9D3PLG1_MEGAT</name>
<evidence type="ECO:0000313" key="2">
    <source>
        <dbReference type="EMBL" id="KAG7461711.1"/>
    </source>
</evidence>
<protein>
    <submittedName>
        <fullName evidence="2">Uncharacterized protein</fullName>
    </submittedName>
</protein>
<gene>
    <name evidence="2" type="ORF">MATL_G00194010</name>
</gene>
<dbReference type="OrthoDB" id="8964944at2759"/>
<proteinExistence type="predicted"/>
<evidence type="ECO:0000256" key="1">
    <source>
        <dbReference type="SAM" id="MobiDB-lite"/>
    </source>
</evidence>
<feature type="compositionally biased region" description="Low complexity" evidence="1">
    <location>
        <begin position="54"/>
        <end position="64"/>
    </location>
</feature>
<dbReference type="Proteomes" id="UP001046870">
    <property type="component" value="Chromosome 17"/>
</dbReference>
<dbReference type="AlphaFoldDB" id="A0A9D3PLG1"/>
<organism evidence="2 3">
    <name type="scientific">Megalops atlanticus</name>
    <name type="common">Tarpon</name>
    <name type="synonym">Clupea gigantea</name>
    <dbReference type="NCBI Taxonomy" id="7932"/>
    <lineage>
        <taxon>Eukaryota</taxon>
        <taxon>Metazoa</taxon>
        <taxon>Chordata</taxon>
        <taxon>Craniata</taxon>
        <taxon>Vertebrata</taxon>
        <taxon>Euteleostomi</taxon>
        <taxon>Actinopterygii</taxon>
        <taxon>Neopterygii</taxon>
        <taxon>Teleostei</taxon>
        <taxon>Elopiformes</taxon>
        <taxon>Megalopidae</taxon>
        <taxon>Megalops</taxon>
    </lineage>
</organism>
<reference evidence="2" key="1">
    <citation type="submission" date="2021-01" db="EMBL/GenBank/DDBJ databases">
        <authorList>
            <person name="Zahm M."/>
            <person name="Roques C."/>
            <person name="Cabau C."/>
            <person name="Klopp C."/>
            <person name="Donnadieu C."/>
            <person name="Jouanno E."/>
            <person name="Lampietro C."/>
            <person name="Louis A."/>
            <person name="Herpin A."/>
            <person name="Echchiki A."/>
            <person name="Berthelot C."/>
            <person name="Parey E."/>
            <person name="Roest-Crollius H."/>
            <person name="Braasch I."/>
            <person name="Postlethwait J."/>
            <person name="Bobe J."/>
            <person name="Montfort J."/>
            <person name="Bouchez O."/>
            <person name="Begum T."/>
            <person name="Mejri S."/>
            <person name="Adams A."/>
            <person name="Chen W.-J."/>
            <person name="Guiguen Y."/>
        </authorList>
    </citation>
    <scope>NUCLEOTIDE SEQUENCE</scope>
    <source>
        <strain evidence="2">YG-15Mar2019-1</strain>
        <tissue evidence="2">Brain</tissue>
    </source>
</reference>
<feature type="compositionally biased region" description="Acidic residues" evidence="1">
    <location>
        <begin position="138"/>
        <end position="147"/>
    </location>
</feature>
<keyword evidence="3" id="KW-1185">Reference proteome</keyword>
<evidence type="ECO:0000313" key="3">
    <source>
        <dbReference type="Proteomes" id="UP001046870"/>
    </source>
</evidence>
<feature type="compositionally biased region" description="Polar residues" evidence="1">
    <location>
        <begin position="195"/>
        <end position="212"/>
    </location>
</feature>
<feature type="compositionally biased region" description="Basic and acidic residues" evidence="1">
    <location>
        <begin position="97"/>
        <end position="107"/>
    </location>
</feature>